<protein>
    <submittedName>
        <fullName evidence="3">Lysine-rich arabinogalactan protein 19-like</fullName>
    </submittedName>
</protein>
<feature type="compositionally biased region" description="Pro residues" evidence="1">
    <location>
        <begin position="186"/>
        <end position="197"/>
    </location>
</feature>
<feature type="compositionally biased region" description="Pro residues" evidence="1">
    <location>
        <begin position="136"/>
        <end position="146"/>
    </location>
</feature>
<dbReference type="KEGG" id="tcc:108662831"/>
<feature type="region of interest" description="Disordered" evidence="1">
    <location>
        <begin position="125"/>
        <end position="150"/>
    </location>
</feature>
<name>A0AB32WPP9_THECC</name>
<feature type="region of interest" description="Disordered" evidence="1">
    <location>
        <begin position="1"/>
        <end position="108"/>
    </location>
</feature>
<dbReference type="Proteomes" id="UP000694886">
    <property type="component" value="Chromosome 7"/>
</dbReference>
<dbReference type="AlphaFoldDB" id="A0AB32WPP9"/>
<organism evidence="2 3">
    <name type="scientific">Theobroma cacao</name>
    <name type="common">Cacao</name>
    <name type="synonym">Cocoa</name>
    <dbReference type="NCBI Taxonomy" id="3641"/>
    <lineage>
        <taxon>Eukaryota</taxon>
        <taxon>Viridiplantae</taxon>
        <taxon>Streptophyta</taxon>
        <taxon>Embryophyta</taxon>
        <taxon>Tracheophyta</taxon>
        <taxon>Spermatophyta</taxon>
        <taxon>Magnoliopsida</taxon>
        <taxon>eudicotyledons</taxon>
        <taxon>Gunneridae</taxon>
        <taxon>Pentapetalae</taxon>
        <taxon>rosids</taxon>
        <taxon>malvids</taxon>
        <taxon>Malvales</taxon>
        <taxon>Malvaceae</taxon>
        <taxon>Byttnerioideae</taxon>
        <taxon>Theobroma</taxon>
    </lineage>
</organism>
<feature type="compositionally biased region" description="Low complexity" evidence="1">
    <location>
        <begin position="16"/>
        <end position="25"/>
    </location>
</feature>
<evidence type="ECO:0000256" key="1">
    <source>
        <dbReference type="SAM" id="MobiDB-lite"/>
    </source>
</evidence>
<feature type="region of interest" description="Disordered" evidence="1">
    <location>
        <begin position="178"/>
        <end position="200"/>
    </location>
</feature>
<gene>
    <name evidence="3" type="primary">LOC108662831</name>
</gene>
<dbReference type="GeneID" id="108662831"/>
<reference evidence="3" key="2">
    <citation type="submission" date="2025-08" db="UniProtKB">
        <authorList>
            <consortium name="RefSeq"/>
        </authorList>
    </citation>
    <scope>IDENTIFICATION</scope>
</reference>
<sequence>MSSSQPVKKGKDSDTSRSTTSVSVTFPRPLFPPSQQRPLRFSRSAMTGSGKSSGGRATVAASYPPARTDMQRRDSSRLPPRQGVAIRFGVESNTPTHPPSRSQTRTATRVFAVTEDEARVRLGAVTAPAAEQTETPPHPSPPPLPTSIPAMPLKANQALATFFTTIANQAQAGQALPTVPPTALSVPPPPPSVPPPMLDVSNSKKFKEARQHDLMGAIGTPDPSNPLPC</sequence>
<reference evidence="2" key="1">
    <citation type="journal article" date="1997" name="Nucleic Acids Res.">
        <title>tRNAscan-SE: a program for improved detection of transfer RNA genes in genomic sequence.</title>
        <authorList>
            <person name="Lowe T.M."/>
            <person name="Eddy S.R."/>
        </authorList>
    </citation>
    <scope>NUCLEOTIDE SEQUENCE [LARGE SCALE GENOMIC DNA]</scope>
    <source>
        <strain evidence="2">r\B97-61/B2</strain>
    </source>
</reference>
<feature type="compositionally biased region" description="Polar residues" evidence="1">
    <location>
        <begin position="91"/>
        <end position="107"/>
    </location>
</feature>
<evidence type="ECO:0000313" key="2">
    <source>
        <dbReference type="Proteomes" id="UP000694886"/>
    </source>
</evidence>
<accession>A0AB32WPP9</accession>
<proteinExistence type="predicted"/>
<evidence type="ECO:0000313" key="3">
    <source>
        <dbReference type="RefSeq" id="XP_017979918.1"/>
    </source>
</evidence>
<dbReference type="RefSeq" id="XP_017979918.1">
    <property type="nucleotide sequence ID" value="XM_018124429.1"/>
</dbReference>
<dbReference type="Gramene" id="Tc07v2_t015300.1">
    <property type="protein sequence ID" value="Tc07v2_p015300.1"/>
    <property type="gene ID" value="Tc07v2_g015300"/>
</dbReference>